<dbReference type="AlphaFoldDB" id="A0A9D9I3N8"/>
<dbReference type="PANTHER" id="PTHR11361">
    <property type="entry name" value="DNA MISMATCH REPAIR PROTEIN MUTS FAMILY MEMBER"/>
    <property type="match status" value="1"/>
</dbReference>
<comment type="caution">
    <text evidence="5">The sequence shown here is derived from an EMBL/GenBank/DDBJ whole genome shotgun (WGS) entry which is preliminary data.</text>
</comment>
<dbReference type="Proteomes" id="UP000823597">
    <property type="component" value="Unassembled WGS sequence"/>
</dbReference>
<dbReference type="SUPFAM" id="SSF52540">
    <property type="entry name" value="P-loop containing nucleoside triphosphate hydrolases"/>
    <property type="match status" value="1"/>
</dbReference>
<dbReference type="GO" id="GO:0140664">
    <property type="term" value="F:ATP-dependent DNA damage sensor activity"/>
    <property type="evidence" value="ECO:0007669"/>
    <property type="project" value="InterPro"/>
</dbReference>
<dbReference type="GO" id="GO:0006298">
    <property type="term" value="P:mismatch repair"/>
    <property type="evidence" value="ECO:0007669"/>
    <property type="project" value="InterPro"/>
</dbReference>
<dbReference type="EMBL" id="JADIME010000037">
    <property type="protein sequence ID" value="MBO8465070.1"/>
    <property type="molecule type" value="Genomic_DNA"/>
</dbReference>
<dbReference type="SMART" id="SM00534">
    <property type="entry name" value="MUTSac"/>
    <property type="match status" value="1"/>
</dbReference>
<gene>
    <name evidence="5" type="ORF">IAB93_03630</name>
</gene>
<organism evidence="5 6">
    <name type="scientific">Candidatus Merdivivens pullistercoris</name>
    <dbReference type="NCBI Taxonomy" id="2840873"/>
    <lineage>
        <taxon>Bacteria</taxon>
        <taxon>Pseudomonadati</taxon>
        <taxon>Bacteroidota</taxon>
        <taxon>Bacteroidia</taxon>
        <taxon>Bacteroidales</taxon>
        <taxon>Muribaculaceae</taxon>
        <taxon>Muribaculaceae incertae sedis</taxon>
        <taxon>Candidatus Merdivivens</taxon>
    </lineage>
</organism>
<name>A0A9D9I3N8_9BACT</name>
<dbReference type="InterPro" id="IPR027417">
    <property type="entry name" value="P-loop_NTPase"/>
</dbReference>
<dbReference type="Gene3D" id="3.40.50.300">
    <property type="entry name" value="P-loop containing nucleotide triphosphate hydrolases"/>
    <property type="match status" value="1"/>
</dbReference>
<dbReference type="Pfam" id="PF00488">
    <property type="entry name" value="MutS_V"/>
    <property type="match status" value="1"/>
</dbReference>
<evidence type="ECO:0000259" key="4">
    <source>
        <dbReference type="SMART" id="SM00534"/>
    </source>
</evidence>
<sequence>MIRFKDIVDSKCGIRYCFEQLELCSGVARRMLLETCMMESGEEIRSSYLSMLEAVRILDDADVYECIIANLCQLHDIGPTIARLGNGEVLDDIELFEIKHLALISSKVRTKLGTLSLCSDKSECKLPVPDDLEALIDILDPDGLRINSFYIYDSYSPELAALRNRIRHSDGRDKEEAYVEASGLEASIRAAISSRAKGFAERLSGALSSLALLDIVVAKAKMMEDKGYVIPKIVSEREAGSYEGLYHPEIASRLEKEGKNFQPIDFSFSQGPTLLVGINMGGKSVLLKMLALAQYLTQFGFAVPATSARVSVMEDIFLVSGDAESSTEGLSSFAGEIKSIEKVIEASRSGKKTLALIDEPARTTNPVEGTALVSALTVILEEMGTVTVITTHYDTPDVKCRCMRVKGYMDGKMDYSIIDAGEAGVPHEAIDTARRLGADRRWMELAYKFVEKR</sequence>
<keyword evidence="3" id="KW-0238">DNA-binding</keyword>
<keyword evidence="2" id="KW-0067">ATP-binding</keyword>
<feature type="domain" description="DNA mismatch repair proteins mutS family" evidence="4">
    <location>
        <begin position="272"/>
        <end position="438"/>
    </location>
</feature>
<dbReference type="GO" id="GO:0030983">
    <property type="term" value="F:mismatched DNA binding"/>
    <property type="evidence" value="ECO:0007669"/>
    <property type="project" value="InterPro"/>
</dbReference>
<dbReference type="InterPro" id="IPR045076">
    <property type="entry name" value="MutS"/>
</dbReference>
<evidence type="ECO:0000256" key="1">
    <source>
        <dbReference type="ARBA" id="ARBA00022741"/>
    </source>
</evidence>
<dbReference type="GO" id="GO:0005524">
    <property type="term" value="F:ATP binding"/>
    <property type="evidence" value="ECO:0007669"/>
    <property type="project" value="UniProtKB-KW"/>
</dbReference>
<evidence type="ECO:0000313" key="6">
    <source>
        <dbReference type="Proteomes" id="UP000823597"/>
    </source>
</evidence>
<evidence type="ECO:0000313" key="5">
    <source>
        <dbReference type="EMBL" id="MBO8465070.1"/>
    </source>
</evidence>
<keyword evidence="1" id="KW-0547">Nucleotide-binding</keyword>
<reference evidence="5" key="1">
    <citation type="submission" date="2020-10" db="EMBL/GenBank/DDBJ databases">
        <authorList>
            <person name="Gilroy R."/>
        </authorList>
    </citation>
    <scope>NUCLEOTIDE SEQUENCE</scope>
    <source>
        <strain evidence="5">10037</strain>
    </source>
</reference>
<proteinExistence type="predicted"/>
<protein>
    <recommendedName>
        <fullName evidence="4">DNA mismatch repair proteins mutS family domain-containing protein</fullName>
    </recommendedName>
</protein>
<dbReference type="PANTHER" id="PTHR11361:SF14">
    <property type="entry name" value="DNA MISMATCH REPAIR PROTEIN MUTS, TYPE 2"/>
    <property type="match status" value="1"/>
</dbReference>
<accession>A0A9D9I3N8</accession>
<reference evidence="5" key="2">
    <citation type="journal article" date="2021" name="PeerJ">
        <title>Extensive microbial diversity within the chicken gut microbiome revealed by metagenomics and culture.</title>
        <authorList>
            <person name="Gilroy R."/>
            <person name="Ravi A."/>
            <person name="Getino M."/>
            <person name="Pursley I."/>
            <person name="Horton D.L."/>
            <person name="Alikhan N.F."/>
            <person name="Baker D."/>
            <person name="Gharbi K."/>
            <person name="Hall N."/>
            <person name="Watson M."/>
            <person name="Adriaenssens E.M."/>
            <person name="Foster-Nyarko E."/>
            <person name="Jarju S."/>
            <person name="Secka A."/>
            <person name="Antonio M."/>
            <person name="Oren A."/>
            <person name="Chaudhuri R.R."/>
            <person name="La Ragione R."/>
            <person name="Hildebrand F."/>
            <person name="Pallen M.J."/>
        </authorList>
    </citation>
    <scope>NUCLEOTIDE SEQUENCE</scope>
    <source>
        <strain evidence="5">10037</strain>
    </source>
</reference>
<evidence type="ECO:0000256" key="2">
    <source>
        <dbReference type="ARBA" id="ARBA00022840"/>
    </source>
</evidence>
<dbReference type="InterPro" id="IPR000432">
    <property type="entry name" value="DNA_mismatch_repair_MutS_C"/>
</dbReference>
<evidence type="ECO:0000256" key="3">
    <source>
        <dbReference type="ARBA" id="ARBA00023125"/>
    </source>
</evidence>